<dbReference type="PANTHER" id="PTHR47894">
    <property type="entry name" value="HTH-TYPE TRANSCRIPTIONAL REGULATOR GADX"/>
    <property type="match status" value="1"/>
</dbReference>
<comment type="caution">
    <text evidence="5">The sequence shown here is derived from an EMBL/GenBank/DDBJ whole genome shotgun (WGS) entry which is preliminary data.</text>
</comment>
<dbReference type="SUPFAM" id="SSF51215">
    <property type="entry name" value="Regulatory protein AraC"/>
    <property type="match status" value="1"/>
</dbReference>
<keyword evidence="6" id="KW-1185">Reference proteome</keyword>
<sequence>MSKSDISRGDLALGRTIRSWSGIGSAAEVVQHASLLCRRLASDGPGLVLVERGRKIIRSDGVELTASAGQIVLVPDGCDFDVINQPASDGPYRAVALNFAPALFRDLRVANVPPLRRIEVLVDPSAAFRHACDVAARAIAERETLPEAVAAARVREILLWLDGFGYGFELRGGNDLVARLRRMLVAEPARSWRAAPVAASIGMSEPSLRRHLAERGTSFTGLLIDVRMTAALYLLQSTDQPVTRIALDVGYDSASRFSVRFRSRFGFAPSEIRGHHREFDRNGTEFELDGAAAMPTG</sequence>
<keyword evidence="3" id="KW-0804">Transcription</keyword>
<name>A0ABV3PU52_9HYPH</name>
<keyword evidence="1" id="KW-0805">Transcription regulation</keyword>
<dbReference type="PRINTS" id="PR00032">
    <property type="entry name" value="HTHARAC"/>
</dbReference>
<dbReference type="InterPro" id="IPR020449">
    <property type="entry name" value="Tscrpt_reg_AraC-type_HTH"/>
</dbReference>
<reference evidence="5 6" key="1">
    <citation type="submission" date="2024-07" db="EMBL/GenBank/DDBJ databases">
        <title>Description of Labrys sedimenti sp. nov., isolated from a diclofenac-degrading enrichment culture.</title>
        <authorList>
            <person name="Tancsics A."/>
            <person name="Csepanyi A."/>
        </authorList>
    </citation>
    <scope>NUCLEOTIDE SEQUENCE [LARGE SCALE GENOMIC DNA]</scope>
    <source>
        <strain evidence="5 6">LMG 23578</strain>
    </source>
</reference>
<dbReference type="PANTHER" id="PTHR47894:SF4">
    <property type="entry name" value="HTH-TYPE TRANSCRIPTIONAL REGULATOR GADX"/>
    <property type="match status" value="1"/>
</dbReference>
<dbReference type="SMART" id="SM00342">
    <property type="entry name" value="HTH_ARAC"/>
    <property type="match status" value="1"/>
</dbReference>
<dbReference type="EMBL" id="JBFNQD010000012">
    <property type="protein sequence ID" value="MEW9309196.1"/>
    <property type="molecule type" value="Genomic_DNA"/>
</dbReference>
<protein>
    <submittedName>
        <fullName evidence="5">AraC family transcriptional regulator</fullName>
    </submittedName>
</protein>
<evidence type="ECO:0000256" key="2">
    <source>
        <dbReference type="ARBA" id="ARBA00023125"/>
    </source>
</evidence>
<accession>A0ABV3PU52</accession>
<dbReference type="Pfam" id="PF12833">
    <property type="entry name" value="HTH_18"/>
    <property type="match status" value="1"/>
</dbReference>
<dbReference type="PROSITE" id="PS00041">
    <property type="entry name" value="HTH_ARAC_FAMILY_1"/>
    <property type="match status" value="1"/>
</dbReference>
<dbReference type="PROSITE" id="PS01124">
    <property type="entry name" value="HTH_ARAC_FAMILY_2"/>
    <property type="match status" value="1"/>
</dbReference>
<dbReference type="Gene3D" id="1.10.10.60">
    <property type="entry name" value="Homeodomain-like"/>
    <property type="match status" value="1"/>
</dbReference>
<dbReference type="InterPro" id="IPR018062">
    <property type="entry name" value="HTH_AraC-typ_CS"/>
</dbReference>
<evidence type="ECO:0000313" key="6">
    <source>
        <dbReference type="Proteomes" id="UP001555786"/>
    </source>
</evidence>
<evidence type="ECO:0000313" key="5">
    <source>
        <dbReference type="EMBL" id="MEW9309196.1"/>
    </source>
</evidence>
<evidence type="ECO:0000259" key="4">
    <source>
        <dbReference type="PROSITE" id="PS01124"/>
    </source>
</evidence>
<evidence type="ECO:0000256" key="3">
    <source>
        <dbReference type="ARBA" id="ARBA00023163"/>
    </source>
</evidence>
<dbReference type="InterPro" id="IPR009057">
    <property type="entry name" value="Homeodomain-like_sf"/>
</dbReference>
<gene>
    <name evidence="5" type="ORF">ABXS05_26850</name>
</gene>
<dbReference type="RefSeq" id="WP_311935702.1">
    <property type="nucleotide sequence ID" value="NZ_JAVSCS010000013.1"/>
</dbReference>
<dbReference type="Proteomes" id="UP001555786">
    <property type="component" value="Unassembled WGS sequence"/>
</dbReference>
<dbReference type="InterPro" id="IPR037923">
    <property type="entry name" value="HTH-like"/>
</dbReference>
<evidence type="ECO:0000256" key="1">
    <source>
        <dbReference type="ARBA" id="ARBA00023015"/>
    </source>
</evidence>
<proteinExistence type="predicted"/>
<feature type="domain" description="HTH araC/xylS-type" evidence="4">
    <location>
        <begin position="178"/>
        <end position="275"/>
    </location>
</feature>
<organism evidence="5 6">
    <name type="scientific">Labrys neptuniae</name>
    <dbReference type="NCBI Taxonomy" id="376174"/>
    <lineage>
        <taxon>Bacteria</taxon>
        <taxon>Pseudomonadati</taxon>
        <taxon>Pseudomonadota</taxon>
        <taxon>Alphaproteobacteria</taxon>
        <taxon>Hyphomicrobiales</taxon>
        <taxon>Xanthobacteraceae</taxon>
        <taxon>Labrys</taxon>
    </lineage>
</organism>
<dbReference type="InterPro" id="IPR018060">
    <property type="entry name" value="HTH_AraC"/>
</dbReference>
<keyword evidence="2" id="KW-0238">DNA-binding</keyword>
<dbReference type="SUPFAM" id="SSF46689">
    <property type="entry name" value="Homeodomain-like"/>
    <property type="match status" value="1"/>
</dbReference>